<keyword evidence="1" id="KW-0732">Signal</keyword>
<organism evidence="2 3">
    <name type="scientific">Hypsibius exemplaris</name>
    <name type="common">Freshwater tardigrade</name>
    <dbReference type="NCBI Taxonomy" id="2072580"/>
    <lineage>
        <taxon>Eukaryota</taxon>
        <taxon>Metazoa</taxon>
        <taxon>Ecdysozoa</taxon>
        <taxon>Tardigrada</taxon>
        <taxon>Eutardigrada</taxon>
        <taxon>Parachela</taxon>
        <taxon>Hypsibioidea</taxon>
        <taxon>Hypsibiidae</taxon>
        <taxon>Hypsibius</taxon>
    </lineage>
</organism>
<keyword evidence="3" id="KW-1185">Reference proteome</keyword>
<reference evidence="3" key="1">
    <citation type="submission" date="2017-01" db="EMBL/GenBank/DDBJ databases">
        <title>Comparative genomics of anhydrobiosis in the tardigrade Hypsibius dujardini.</title>
        <authorList>
            <person name="Yoshida Y."/>
            <person name="Koutsovoulos G."/>
            <person name="Laetsch D."/>
            <person name="Stevens L."/>
            <person name="Kumar S."/>
            <person name="Horikawa D."/>
            <person name="Ishino K."/>
            <person name="Komine S."/>
            <person name="Tomita M."/>
            <person name="Blaxter M."/>
            <person name="Arakawa K."/>
        </authorList>
    </citation>
    <scope>NUCLEOTIDE SEQUENCE [LARGE SCALE GENOMIC DNA]</scope>
    <source>
        <strain evidence="3">Z151</strain>
    </source>
</reference>
<evidence type="ECO:0008006" key="4">
    <source>
        <dbReference type="Google" id="ProtNLM"/>
    </source>
</evidence>
<evidence type="ECO:0000256" key="1">
    <source>
        <dbReference type="SAM" id="SignalP"/>
    </source>
</evidence>
<sequence length="100" mass="10617">MAEVSPLLALILLGRLQAGPGLIAQAGALLHRGFQFGCRLLHGEPVGELVELLADDALCGSVSANDVTRSTRSSPLSRSRANFRAYDENCGINIFFVSGF</sequence>
<dbReference type="Proteomes" id="UP000192578">
    <property type="component" value="Unassembled WGS sequence"/>
</dbReference>
<accession>A0A9X6NGI2</accession>
<evidence type="ECO:0000313" key="2">
    <source>
        <dbReference type="EMBL" id="OWA53537.1"/>
    </source>
</evidence>
<proteinExistence type="predicted"/>
<gene>
    <name evidence="2" type="ORF">BV898_17962</name>
</gene>
<name>A0A9X6NGI2_HYPEX</name>
<evidence type="ECO:0000313" key="3">
    <source>
        <dbReference type="Proteomes" id="UP000192578"/>
    </source>
</evidence>
<feature type="signal peptide" evidence="1">
    <location>
        <begin position="1"/>
        <end position="18"/>
    </location>
</feature>
<dbReference type="AlphaFoldDB" id="A0A9X6NGI2"/>
<protein>
    <recommendedName>
        <fullName evidence="4">Secreted protein</fullName>
    </recommendedName>
</protein>
<dbReference type="EMBL" id="MTYJ01000328">
    <property type="protein sequence ID" value="OWA53537.1"/>
    <property type="molecule type" value="Genomic_DNA"/>
</dbReference>
<feature type="chain" id="PRO_5040935136" description="Secreted protein" evidence="1">
    <location>
        <begin position="19"/>
        <end position="100"/>
    </location>
</feature>
<comment type="caution">
    <text evidence="2">The sequence shown here is derived from an EMBL/GenBank/DDBJ whole genome shotgun (WGS) entry which is preliminary data.</text>
</comment>